<feature type="region of interest" description="Disordered" evidence="1">
    <location>
        <begin position="70"/>
        <end position="121"/>
    </location>
</feature>
<dbReference type="OrthoDB" id="9815689at2"/>
<dbReference type="EMBL" id="PUIV01000004">
    <property type="protein sequence ID" value="PWB95138.1"/>
    <property type="molecule type" value="Genomic_DNA"/>
</dbReference>
<reference evidence="2 3" key="1">
    <citation type="journal article" date="2018" name="Appl. Microbiol. Biotechnol.">
        <title>Co-cultivation of the strictly anaerobic methanogen Methanosarcina barkeri with aerobic methanotrophs in an oxygen-limited membrane bioreactor.</title>
        <authorList>
            <person name="In 't Zandt M.H."/>
            <person name="van den Bosch T.J.M."/>
            <person name="Rijkers R."/>
            <person name="van Kessel M.A.H.J."/>
            <person name="Jetten M.S.M."/>
            <person name="Welte C.U."/>
        </authorList>
    </citation>
    <scope>NUCLEOTIDE SEQUENCE [LARGE SCALE GENOMIC DNA]</scope>
    <source>
        <strain evidence="2 3">DSM 17706</strain>
    </source>
</reference>
<sequence>MAKPELGAKRQCQSCGVKFFDLNKDPVVCPKCGAIFHVVTSRIAARHADPDEAAEGEKDAEIVSLDEVEASENKAEAIDVDEDVEIDDAAEEDDTFLENEEEEDDDVAGLIDGDIDTDEEG</sequence>
<dbReference type="InterPro" id="IPR012644">
    <property type="entry name" value="CHP02300_FYDLN_acid"/>
</dbReference>
<comment type="caution">
    <text evidence="2">The sequence shown here is derived from an EMBL/GenBank/DDBJ whole genome shotgun (WGS) entry which is preliminary data.</text>
</comment>
<gene>
    <name evidence="2" type="ORF">C5689_04965</name>
</gene>
<evidence type="ECO:0000313" key="3">
    <source>
        <dbReference type="Proteomes" id="UP000245137"/>
    </source>
</evidence>
<dbReference type="NCBIfam" id="TIGR02300">
    <property type="entry name" value="FYDLN_acid"/>
    <property type="match status" value="1"/>
</dbReference>
<dbReference type="Pfam" id="PF09538">
    <property type="entry name" value="FYDLN_acid"/>
    <property type="match status" value="1"/>
</dbReference>
<protein>
    <submittedName>
        <fullName evidence="2">TIGR02300 family protein</fullName>
    </submittedName>
</protein>
<dbReference type="AlphaFoldDB" id="A0A2U1SU58"/>
<evidence type="ECO:0000256" key="1">
    <source>
        <dbReference type="SAM" id="MobiDB-lite"/>
    </source>
</evidence>
<organism evidence="2 3">
    <name type="scientific">Methylosinus sporium</name>
    <dbReference type="NCBI Taxonomy" id="428"/>
    <lineage>
        <taxon>Bacteria</taxon>
        <taxon>Pseudomonadati</taxon>
        <taxon>Pseudomonadota</taxon>
        <taxon>Alphaproteobacteria</taxon>
        <taxon>Hyphomicrobiales</taxon>
        <taxon>Methylocystaceae</taxon>
        <taxon>Methylosinus</taxon>
    </lineage>
</organism>
<keyword evidence="3" id="KW-1185">Reference proteome</keyword>
<proteinExistence type="predicted"/>
<dbReference type="Proteomes" id="UP000245137">
    <property type="component" value="Unassembled WGS sequence"/>
</dbReference>
<name>A0A2U1SU58_METSR</name>
<accession>A0A2U1SU58</accession>
<dbReference type="RefSeq" id="WP_108916159.1">
    <property type="nucleotide sequence ID" value="NZ_BGJY01000002.1"/>
</dbReference>
<evidence type="ECO:0000313" key="2">
    <source>
        <dbReference type="EMBL" id="PWB95138.1"/>
    </source>
</evidence>
<feature type="compositionally biased region" description="Acidic residues" evidence="1">
    <location>
        <begin position="78"/>
        <end position="121"/>
    </location>
</feature>